<dbReference type="InterPro" id="IPR010920">
    <property type="entry name" value="LSM_dom_sf"/>
</dbReference>
<organism evidence="10 11">
    <name type="scientific">Candidatus Auribacter fodinae</name>
    <dbReference type="NCBI Taxonomy" id="2093366"/>
    <lineage>
        <taxon>Bacteria</taxon>
        <taxon>Pseudomonadati</taxon>
        <taxon>Candidatus Auribacterota</taxon>
        <taxon>Candidatus Auribacteria</taxon>
        <taxon>Candidatus Auribacterales</taxon>
        <taxon>Candidatus Auribacteraceae</taxon>
        <taxon>Candidatus Auribacter</taxon>
    </lineage>
</organism>
<evidence type="ECO:0000256" key="2">
    <source>
        <dbReference type="ARBA" id="ARBA00008017"/>
    </source>
</evidence>
<feature type="domain" description="Mechanosensitive ion channel MscS C-terminal" evidence="9">
    <location>
        <begin position="187"/>
        <end position="272"/>
    </location>
</feature>
<comment type="similarity">
    <text evidence="2">Belongs to the MscS (TC 1.A.23) family.</text>
</comment>
<evidence type="ECO:0000259" key="8">
    <source>
        <dbReference type="Pfam" id="PF00924"/>
    </source>
</evidence>
<dbReference type="InterPro" id="IPR011014">
    <property type="entry name" value="MscS_channel_TM-2"/>
</dbReference>
<comment type="caution">
    <text evidence="10">The sequence shown here is derived from an EMBL/GenBank/DDBJ whole genome shotgun (WGS) entry which is preliminary data.</text>
</comment>
<dbReference type="PANTHER" id="PTHR30221:SF1">
    <property type="entry name" value="SMALL-CONDUCTANCE MECHANOSENSITIVE CHANNEL"/>
    <property type="match status" value="1"/>
</dbReference>
<dbReference type="InterPro" id="IPR049278">
    <property type="entry name" value="MS_channel_C"/>
</dbReference>
<evidence type="ECO:0000313" key="11">
    <source>
        <dbReference type="Proteomes" id="UP000266426"/>
    </source>
</evidence>
<dbReference type="InterPro" id="IPR045275">
    <property type="entry name" value="MscS_archaea/bacteria_type"/>
</dbReference>
<keyword evidence="6 7" id="KW-0472">Membrane</keyword>
<evidence type="ECO:0000313" key="10">
    <source>
        <dbReference type="EMBL" id="RJP62272.1"/>
    </source>
</evidence>
<evidence type="ECO:0000256" key="7">
    <source>
        <dbReference type="SAM" id="Phobius"/>
    </source>
</evidence>
<dbReference type="PROSITE" id="PS01246">
    <property type="entry name" value="UPF0003"/>
    <property type="match status" value="1"/>
</dbReference>
<dbReference type="InterPro" id="IPR006685">
    <property type="entry name" value="MscS_channel_2nd"/>
</dbReference>
<keyword evidence="5 7" id="KW-1133">Transmembrane helix</keyword>
<evidence type="ECO:0000256" key="3">
    <source>
        <dbReference type="ARBA" id="ARBA00022475"/>
    </source>
</evidence>
<dbReference type="EMBL" id="QZJZ01000003">
    <property type="protein sequence ID" value="RJP62272.1"/>
    <property type="molecule type" value="Genomic_DNA"/>
</dbReference>
<dbReference type="Proteomes" id="UP000266426">
    <property type="component" value="Unassembled WGS sequence"/>
</dbReference>
<evidence type="ECO:0000259" key="9">
    <source>
        <dbReference type="Pfam" id="PF21082"/>
    </source>
</evidence>
<evidence type="ECO:0000256" key="1">
    <source>
        <dbReference type="ARBA" id="ARBA00004651"/>
    </source>
</evidence>
<dbReference type="SUPFAM" id="SSF82689">
    <property type="entry name" value="Mechanosensitive channel protein MscS (YggB), C-terminal domain"/>
    <property type="match status" value="1"/>
</dbReference>
<dbReference type="Gene3D" id="1.10.287.1260">
    <property type="match status" value="1"/>
</dbReference>
<protein>
    <submittedName>
        <fullName evidence="10">Mechanosensitive ion channel family protein</fullName>
    </submittedName>
</protein>
<dbReference type="PANTHER" id="PTHR30221">
    <property type="entry name" value="SMALL-CONDUCTANCE MECHANOSENSITIVE CHANNEL"/>
    <property type="match status" value="1"/>
</dbReference>
<reference evidence="10 11" key="1">
    <citation type="journal article" date="2017" name="ISME J.">
        <title>Energy and carbon metabolisms in a deep terrestrial subsurface fluid microbial community.</title>
        <authorList>
            <person name="Momper L."/>
            <person name="Jungbluth S.P."/>
            <person name="Lee M.D."/>
            <person name="Amend J.P."/>
        </authorList>
    </citation>
    <scope>NUCLEOTIDE SEQUENCE [LARGE SCALE GENOMIC DNA]</scope>
    <source>
        <strain evidence="10">SURF_26</strain>
    </source>
</reference>
<feature type="transmembrane region" description="Helical" evidence="7">
    <location>
        <begin position="62"/>
        <end position="85"/>
    </location>
</feature>
<keyword evidence="3" id="KW-1003">Cell membrane</keyword>
<dbReference type="Pfam" id="PF21082">
    <property type="entry name" value="MS_channel_3rd"/>
    <property type="match status" value="1"/>
</dbReference>
<dbReference type="GO" id="GO:0005886">
    <property type="term" value="C:plasma membrane"/>
    <property type="evidence" value="ECO:0007669"/>
    <property type="project" value="UniProtKB-SubCell"/>
</dbReference>
<dbReference type="InterPro" id="IPR011066">
    <property type="entry name" value="MscS_channel_C_sf"/>
</dbReference>
<dbReference type="GO" id="GO:0008381">
    <property type="term" value="F:mechanosensitive monoatomic ion channel activity"/>
    <property type="evidence" value="ECO:0007669"/>
    <property type="project" value="InterPro"/>
</dbReference>
<dbReference type="SUPFAM" id="SSF50182">
    <property type="entry name" value="Sm-like ribonucleoproteins"/>
    <property type="match status" value="1"/>
</dbReference>
<evidence type="ECO:0000256" key="4">
    <source>
        <dbReference type="ARBA" id="ARBA00022692"/>
    </source>
</evidence>
<gene>
    <name evidence="10" type="ORF">C4541_00140</name>
</gene>
<dbReference type="InterPro" id="IPR006686">
    <property type="entry name" value="MscS_channel_CS"/>
</dbReference>
<evidence type="ECO:0000256" key="6">
    <source>
        <dbReference type="ARBA" id="ARBA00023136"/>
    </source>
</evidence>
<proteinExistence type="inferred from homology"/>
<sequence>MDFASAVQLITDKLNAWMETFIANLPNLILALLVIIGFSLIASQLKRVSNKLFSKISRNVALNQFLSTLVYLAVFIFGFMIAINILKLDKALLSVLAGIGVIGLALAFAFQDVASNFVAGIALVLRHDRPFKVGDIISTNGQLGIVEEINLRDTMIRTPQGQTIFLPNKIIFENAVINYSLFPHRRIDLSVGVSYGEDLEKVRDIAVNAVENLPGRAKDKDIELYFEEFGDSSINFSIKIWLDMHGGANFFLSTSEAIISIKKAFDKNNITIPFPIRTLDFGVKGGRTLSEMLESREFAAKR</sequence>
<evidence type="ECO:0000256" key="5">
    <source>
        <dbReference type="ARBA" id="ARBA00022989"/>
    </source>
</evidence>
<dbReference type="InterPro" id="IPR023408">
    <property type="entry name" value="MscS_beta-dom_sf"/>
</dbReference>
<dbReference type="Pfam" id="PF00924">
    <property type="entry name" value="MS_channel_2nd"/>
    <property type="match status" value="1"/>
</dbReference>
<keyword evidence="4 7" id="KW-0812">Transmembrane</keyword>
<dbReference type="SUPFAM" id="SSF82861">
    <property type="entry name" value="Mechanosensitive channel protein MscS (YggB), transmembrane region"/>
    <property type="match status" value="1"/>
</dbReference>
<feature type="transmembrane region" description="Helical" evidence="7">
    <location>
        <begin position="20"/>
        <end position="41"/>
    </location>
</feature>
<feature type="transmembrane region" description="Helical" evidence="7">
    <location>
        <begin position="91"/>
        <end position="110"/>
    </location>
</feature>
<accession>A0A3A4R6Z1</accession>
<dbReference type="AlphaFoldDB" id="A0A3A4R6Z1"/>
<dbReference type="Gene3D" id="3.30.70.100">
    <property type="match status" value="1"/>
</dbReference>
<dbReference type="Gene3D" id="2.30.30.60">
    <property type="match status" value="1"/>
</dbReference>
<comment type="subcellular location">
    <subcellularLocation>
        <location evidence="1">Cell membrane</location>
        <topology evidence="1">Multi-pass membrane protein</topology>
    </subcellularLocation>
</comment>
<name>A0A3A4R6Z1_9BACT</name>
<feature type="domain" description="Mechanosensitive ion channel MscS" evidence="8">
    <location>
        <begin position="112"/>
        <end position="180"/>
    </location>
</feature>